<dbReference type="OMA" id="CDFPVRP"/>
<protein>
    <recommendedName>
        <fullName evidence="4">Guanine nucleotide-binding protein-like 1</fullName>
    </recommendedName>
</protein>
<evidence type="ECO:0000313" key="7">
    <source>
        <dbReference type="EMBL" id="EGN93141.1"/>
    </source>
</evidence>
<feature type="compositionally biased region" description="Basic residues" evidence="5">
    <location>
        <begin position="10"/>
        <end position="22"/>
    </location>
</feature>
<keyword evidence="2" id="KW-0342">GTP-binding</keyword>
<dbReference type="Gene3D" id="3.40.50.300">
    <property type="entry name" value="P-loop containing nucleotide triphosphate hydrolases"/>
    <property type="match status" value="1"/>
</dbReference>
<proteinExistence type="predicted"/>
<sequence length="671" mass="74635">MPRRIPASAKQRRAKIQSKRAVKRGDAPPPEPKPRKPHQKPRRGPTGALLGPANASLKESSRKLQSAFVKLDPHFLEQTKDLAASLPLIRPIAVDACLLRSGSGDEEEDKANSLLAVPKRPKWRFDMTKKEVECNEEGWFKKWISETDDAVQQWCVRSSPKVKDVEEGPDTESDKDDMSLPEEPSSMPRAPTYFERNIEVWRQLWRVTEISQIILLLLDSRCPILHIPHSLTSYLTTRPIKLVLVLTKVDIAGPKRADAWTSYLQAQYPDVPVIPVEAYAERVGAQGKSFFEPHMPLPFRERLVKTLRDAHAEMLRPPNSENVEKRKPSVKKDVDWEAVLKAEGGLTGSVVGGAAAPKQKESSEDSDNAEDKNAGHGSSDKGSEPEFLTIGLIGNRQPNVGKSSLLNALFGLHKVRASRTPGKTKHFQTLFWTPDVRLVDCPGLVMPAFVPMEIQVLSGIFPISRVSAIPYCIHHISQLLPLERILQLTHPSTLSPPAPDKRTWRDGTRPERKAQEKEVIWTAMDILTAYAEKKGWVTAQAGRPDINRAGNSILRAVAEGRIKWAFWPPETSYDIVEEGSASEKNVGIWVPGGTRVEDEDEESDEYREVVKQAETEEEESLSDAEDDEELDVAKSGAIGRFSALVDSESEEEDDEGSGKASMGRLGALALE</sequence>
<feature type="region of interest" description="Disordered" evidence="5">
    <location>
        <begin position="1"/>
        <end position="57"/>
    </location>
</feature>
<dbReference type="HOGENOM" id="CLU_013649_2_0_1"/>
<evidence type="ECO:0000256" key="3">
    <source>
        <dbReference type="ARBA" id="ARBA00037770"/>
    </source>
</evidence>
<evidence type="ECO:0000259" key="6">
    <source>
        <dbReference type="Pfam" id="PF01926"/>
    </source>
</evidence>
<keyword evidence="8" id="KW-1185">Reference proteome</keyword>
<dbReference type="InParanoid" id="F8QEX8"/>
<feature type="domain" description="G" evidence="6">
    <location>
        <begin position="390"/>
        <end position="446"/>
    </location>
</feature>
<feature type="region of interest" description="Disordered" evidence="5">
    <location>
        <begin position="494"/>
        <end position="515"/>
    </location>
</feature>
<dbReference type="InterPro" id="IPR027417">
    <property type="entry name" value="P-loop_NTPase"/>
</dbReference>
<dbReference type="eggNOG" id="KOG1424">
    <property type="taxonomic scope" value="Eukaryota"/>
</dbReference>
<feature type="region of interest" description="Disordered" evidence="5">
    <location>
        <begin position="350"/>
        <end position="386"/>
    </location>
</feature>
<dbReference type="PANTHER" id="PTHR45709:SF3">
    <property type="entry name" value="GUANINE NUCLEOTIDE-BINDING PROTEIN-LIKE 1"/>
    <property type="match status" value="1"/>
</dbReference>
<dbReference type="Proteomes" id="UP000008063">
    <property type="component" value="Unassembled WGS sequence"/>
</dbReference>
<evidence type="ECO:0000256" key="5">
    <source>
        <dbReference type="SAM" id="MobiDB-lite"/>
    </source>
</evidence>
<evidence type="ECO:0000256" key="2">
    <source>
        <dbReference type="ARBA" id="ARBA00023134"/>
    </source>
</evidence>
<dbReference type="EMBL" id="GL945494">
    <property type="protein sequence ID" value="EGN93141.1"/>
    <property type="molecule type" value="Genomic_DNA"/>
</dbReference>
<dbReference type="PANTHER" id="PTHR45709">
    <property type="entry name" value="LARGE SUBUNIT GTPASE 1 HOMOLOG-RELATED"/>
    <property type="match status" value="1"/>
</dbReference>
<feature type="compositionally biased region" description="Basic and acidic residues" evidence="5">
    <location>
        <begin position="499"/>
        <end position="515"/>
    </location>
</feature>
<feature type="region of interest" description="Disordered" evidence="5">
    <location>
        <begin position="591"/>
        <end position="671"/>
    </location>
</feature>
<keyword evidence="1" id="KW-0547">Nucleotide-binding</keyword>
<dbReference type="STRING" id="936435.F8QEX8"/>
<dbReference type="GO" id="GO:0005525">
    <property type="term" value="F:GTP binding"/>
    <property type="evidence" value="ECO:0007669"/>
    <property type="project" value="UniProtKB-KW"/>
</dbReference>
<evidence type="ECO:0000313" key="8">
    <source>
        <dbReference type="Proteomes" id="UP000008063"/>
    </source>
</evidence>
<dbReference type="InterPro" id="IPR006073">
    <property type="entry name" value="GTP-bd"/>
</dbReference>
<reference evidence="8" key="1">
    <citation type="journal article" date="2011" name="Science">
        <title>The plant cell wall-decomposing machinery underlies the functional diversity of forest fungi.</title>
        <authorList>
            <person name="Eastwood D.C."/>
            <person name="Floudas D."/>
            <person name="Binder M."/>
            <person name="Majcherczyk A."/>
            <person name="Schneider P."/>
            <person name="Aerts A."/>
            <person name="Asiegbu F.O."/>
            <person name="Baker S.E."/>
            <person name="Barry K."/>
            <person name="Bendiksby M."/>
            <person name="Blumentritt M."/>
            <person name="Coutinho P.M."/>
            <person name="Cullen D."/>
            <person name="de Vries R.P."/>
            <person name="Gathman A."/>
            <person name="Goodell B."/>
            <person name="Henrissat B."/>
            <person name="Ihrmark K."/>
            <person name="Kauserud H."/>
            <person name="Kohler A."/>
            <person name="LaButti K."/>
            <person name="Lapidus A."/>
            <person name="Lavin J.L."/>
            <person name="Lee Y.-H."/>
            <person name="Lindquist E."/>
            <person name="Lilly W."/>
            <person name="Lucas S."/>
            <person name="Morin E."/>
            <person name="Murat C."/>
            <person name="Oguiza J.A."/>
            <person name="Park J."/>
            <person name="Pisabarro A.G."/>
            <person name="Riley R."/>
            <person name="Rosling A."/>
            <person name="Salamov A."/>
            <person name="Schmidt O."/>
            <person name="Schmutz J."/>
            <person name="Skrede I."/>
            <person name="Stenlid J."/>
            <person name="Wiebenga A."/>
            <person name="Xie X."/>
            <person name="Kuees U."/>
            <person name="Hibbett D.S."/>
            <person name="Hoffmeister D."/>
            <person name="Hoegberg N."/>
            <person name="Martin F."/>
            <person name="Grigoriev I.V."/>
            <person name="Watkinson S.C."/>
        </authorList>
    </citation>
    <scope>NUCLEOTIDE SEQUENCE [LARGE SCALE GENOMIC DNA]</scope>
    <source>
        <strain evidence="8">strain S7.3</strain>
    </source>
</reference>
<dbReference type="AlphaFoldDB" id="F8QEX8"/>
<comment type="function">
    <text evidence="3">Possible regulatory or functional link with the histocompatibility cluster.</text>
</comment>
<accession>F8QEX8</accession>
<organism evidence="8">
    <name type="scientific">Serpula lacrymans var. lacrymans (strain S7.3)</name>
    <name type="common">Dry rot fungus</name>
    <dbReference type="NCBI Taxonomy" id="936435"/>
    <lineage>
        <taxon>Eukaryota</taxon>
        <taxon>Fungi</taxon>
        <taxon>Dikarya</taxon>
        <taxon>Basidiomycota</taxon>
        <taxon>Agaricomycotina</taxon>
        <taxon>Agaricomycetes</taxon>
        <taxon>Agaricomycetidae</taxon>
        <taxon>Boletales</taxon>
        <taxon>Coniophorineae</taxon>
        <taxon>Serpulaceae</taxon>
        <taxon>Serpula</taxon>
    </lineage>
</organism>
<dbReference type="OrthoDB" id="61815at2759"/>
<evidence type="ECO:0000256" key="4">
    <source>
        <dbReference type="ARBA" id="ARBA00039902"/>
    </source>
</evidence>
<feature type="compositionally biased region" description="Basic and acidic residues" evidence="5">
    <location>
        <begin position="358"/>
        <end position="384"/>
    </location>
</feature>
<dbReference type="SUPFAM" id="SSF52540">
    <property type="entry name" value="P-loop containing nucleoside triphosphate hydrolases"/>
    <property type="match status" value="1"/>
</dbReference>
<feature type="compositionally biased region" description="Acidic residues" evidence="5">
    <location>
        <begin position="615"/>
        <end position="630"/>
    </location>
</feature>
<gene>
    <name evidence="7" type="ORF">SERLA73DRAFT_64554</name>
</gene>
<feature type="region of interest" description="Disordered" evidence="5">
    <location>
        <begin position="161"/>
        <end position="188"/>
    </location>
</feature>
<dbReference type="GO" id="GO:0003924">
    <property type="term" value="F:GTPase activity"/>
    <property type="evidence" value="ECO:0007669"/>
    <property type="project" value="InterPro"/>
</dbReference>
<dbReference type="InterPro" id="IPR043358">
    <property type="entry name" value="GNL1-like"/>
</dbReference>
<name>F8QEX8_SERL3</name>
<dbReference type="Pfam" id="PF01926">
    <property type="entry name" value="MMR_HSR1"/>
    <property type="match status" value="1"/>
</dbReference>
<evidence type="ECO:0000256" key="1">
    <source>
        <dbReference type="ARBA" id="ARBA00022741"/>
    </source>
</evidence>